<gene>
    <name evidence="2" type="ORF">SAMN04488060_0051</name>
</gene>
<dbReference type="InterPro" id="IPR011033">
    <property type="entry name" value="PRC_barrel-like_sf"/>
</dbReference>
<protein>
    <submittedName>
        <fullName evidence="2">PRC-barrel domain-containing protein</fullName>
    </submittedName>
</protein>
<dbReference type="Pfam" id="PF05239">
    <property type="entry name" value="PRC"/>
    <property type="match status" value="1"/>
</dbReference>
<keyword evidence="3" id="KW-1185">Reference proteome</keyword>
<dbReference type="RefSeq" id="WP_090476243.1">
    <property type="nucleotide sequence ID" value="NZ_FOWZ01000001.1"/>
</dbReference>
<dbReference type="STRING" id="604088.SAMN04488060_0051"/>
<dbReference type="EMBL" id="FOWZ01000001">
    <property type="protein sequence ID" value="SFO82099.1"/>
    <property type="molecule type" value="Genomic_DNA"/>
</dbReference>
<organism evidence="2 3">
    <name type="scientific">Qipengyuania nanhaisediminis</name>
    <dbReference type="NCBI Taxonomy" id="604088"/>
    <lineage>
        <taxon>Bacteria</taxon>
        <taxon>Pseudomonadati</taxon>
        <taxon>Pseudomonadota</taxon>
        <taxon>Alphaproteobacteria</taxon>
        <taxon>Sphingomonadales</taxon>
        <taxon>Erythrobacteraceae</taxon>
        <taxon>Qipengyuania</taxon>
    </lineage>
</organism>
<dbReference type="Proteomes" id="UP000199331">
    <property type="component" value="Unassembled WGS sequence"/>
</dbReference>
<dbReference type="PANTHER" id="PTHR36505">
    <property type="entry name" value="BLR1072 PROTEIN"/>
    <property type="match status" value="1"/>
</dbReference>
<evidence type="ECO:0000313" key="3">
    <source>
        <dbReference type="Proteomes" id="UP000199331"/>
    </source>
</evidence>
<sequence>MNHQTTTLERPTDGDVEHDETAALIASDKVEGTTVYNKDGEKLGQIENFMVGKRTGRVEYAVLSFGGILGLGKNHYPIPWDRLDYNVHLRGYVVDIDKDRLKDAPSYDGEQPPQFGADYAVGVRSYYGVPY</sequence>
<dbReference type="InterPro" id="IPR027275">
    <property type="entry name" value="PRC-brl_dom"/>
</dbReference>
<evidence type="ECO:0000313" key="2">
    <source>
        <dbReference type="EMBL" id="SFO82099.1"/>
    </source>
</evidence>
<dbReference type="PANTHER" id="PTHR36505:SF1">
    <property type="entry name" value="BLR1072 PROTEIN"/>
    <property type="match status" value="1"/>
</dbReference>
<dbReference type="OrthoDB" id="7274881at2"/>
<reference evidence="3" key="1">
    <citation type="submission" date="2016-10" db="EMBL/GenBank/DDBJ databases">
        <authorList>
            <person name="Varghese N."/>
            <person name="Submissions S."/>
        </authorList>
    </citation>
    <scope>NUCLEOTIDE SEQUENCE [LARGE SCALE GENOMIC DNA]</scope>
    <source>
        <strain evidence="3">CGMCC 1.7715</strain>
    </source>
</reference>
<accession>A0A1I5KAQ5</accession>
<dbReference type="AlphaFoldDB" id="A0A1I5KAQ5"/>
<dbReference type="SUPFAM" id="SSF50346">
    <property type="entry name" value="PRC-barrel domain"/>
    <property type="match status" value="1"/>
</dbReference>
<dbReference type="Gene3D" id="2.30.30.240">
    <property type="entry name" value="PRC-barrel domain"/>
    <property type="match status" value="1"/>
</dbReference>
<proteinExistence type="predicted"/>
<evidence type="ECO:0000259" key="1">
    <source>
        <dbReference type="Pfam" id="PF05239"/>
    </source>
</evidence>
<feature type="domain" description="PRC-barrel" evidence="1">
    <location>
        <begin position="27"/>
        <end position="101"/>
    </location>
</feature>
<name>A0A1I5KAQ5_9SPHN</name>